<dbReference type="EMBL" id="CP080507">
    <property type="protein sequence ID" value="QYM77992.1"/>
    <property type="molecule type" value="Genomic_DNA"/>
</dbReference>
<dbReference type="HAMAP" id="MF_00101">
    <property type="entry name" value="AcpS"/>
    <property type="match status" value="1"/>
</dbReference>
<dbReference type="InterPro" id="IPR008278">
    <property type="entry name" value="4-PPantetheinyl_Trfase_dom"/>
</dbReference>
<dbReference type="NCBIfam" id="TIGR00516">
    <property type="entry name" value="acpS"/>
    <property type="match status" value="1"/>
</dbReference>
<keyword evidence="1 8" id="KW-0444">Lipid biosynthesis</keyword>
<keyword evidence="4 8" id="KW-0276">Fatty acid metabolism</keyword>
<dbReference type="Gene3D" id="3.90.470.20">
    <property type="entry name" value="4'-phosphopantetheinyl transferase domain"/>
    <property type="match status" value="1"/>
</dbReference>
<comment type="catalytic activity">
    <reaction evidence="8">
        <text>apo-[ACP] + CoA = holo-[ACP] + adenosine 3',5'-bisphosphate + H(+)</text>
        <dbReference type="Rhea" id="RHEA:12068"/>
        <dbReference type="Rhea" id="RHEA-COMP:9685"/>
        <dbReference type="Rhea" id="RHEA-COMP:9690"/>
        <dbReference type="ChEBI" id="CHEBI:15378"/>
        <dbReference type="ChEBI" id="CHEBI:29999"/>
        <dbReference type="ChEBI" id="CHEBI:57287"/>
        <dbReference type="ChEBI" id="CHEBI:58343"/>
        <dbReference type="ChEBI" id="CHEBI:64479"/>
        <dbReference type="EC" id="2.7.8.7"/>
    </reaction>
</comment>
<sequence>MSATSGFVLPPGGGLIGLGCDVIEVDRVRGVLERQGERFLQRVFTDEERAYCGGMAHPEKHYAARFAAKEAVSKAFSTGIGAELGWRSVSVYHGERHQPLVRLDEKGTALLAQVGGTSVIVTLSHTETVAMAVAAIVRA</sequence>
<keyword evidence="8" id="KW-0963">Cytoplasm</keyword>
<dbReference type="Proteomes" id="UP000825051">
    <property type="component" value="Chromosome"/>
</dbReference>
<gene>
    <name evidence="8 10" type="primary">acpS</name>
    <name evidence="10" type="ORF">K0B96_11795</name>
</gene>
<organism evidence="10 11">
    <name type="scientific">Horticoccus luteus</name>
    <dbReference type="NCBI Taxonomy" id="2862869"/>
    <lineage>
        <taxon>Bacteria</taxon>
        <taxon>Pseudomonadati</taxon>
        <taxon>Verrucomicrobiota</taxon>
        <taxon>Opitutia</taxon>
        <taxon>Opitutales</taxon>
        <taxon>Opitutaceae</taxon>
        <taxon>Horticoccus</taxon>
    </lineage>
</organism>
<dbReference type="AlphaFoldDB" id="A0A8F9XFE1"/>
<evidence type="ECO:0000313" key="10">
    <source>
        <dbReference type="EMBL" id="QYM77992.1"/>
    </source>
</evidence>
<evidence type="ECO:0000256" key="6">
    <source>
        <dbReference type="ARBA" id="ARBA00023098"/>
    </source>
</evidence>
<evidence type="ECO:0000256" key="4">
    <source>
        <dbReference type="ARBA" id="ARBA00022832"/>
    </source>
</evidence>
<dbReference type="NCBIfam" id="TIGR00556">
    <property type="entry name" value="pantethn_trn"/>
    <property type="match status" value="1"/>
</dbReference>
<keyword evidence="2 8" id="KW-0808">Transferase</keyword>
<dbReference type="EC" id="2.7.8.7" evidence="8"/>
<name>A0A8F9XFE1_9BACT</name>
<feature type="binding site" evidence="8">
    <location>
        <position position="70"/>
    </location>
    <ligand>
        <name>Mg(2+)</name>
        <dbReference type="ChEBI" id="CHEBI:18420"/>
    </ligand>
</feature>
<reference evidence="10" key="1">
    <citation type="submission" date="2021-08" db="EMBL/GenBank/DDBJ databases">
        <title>Genome of a novel bacterium of the phylum Verrucomicrobia, Oleiharenicola sp. KSB-15.</title>
        <authorList>
            <person name="Chung J.-H."/>
            <person name="Ahn J.-H."/>
            <person name="Yoon Y."/>
            <person name="Kim D.-Y."/>
            <person name="An S.-H."/>
            <person name="Park I."/>
            <person name="Yeon J."/>
        </authorList>
    </citation>
    <scope>NUCLEOTIDE SEQUENCE</scope>
    <source>
        <strain evidence="10">KSB-15</strain>
    </source>
</reference>
<evidence type="ECO:0000256" key="8">
    <source>
        <dbReference type="HAMAP-Rule" id="MF_00101"/>
    </source>
</evidence>
<evidence type="ECO:0000256" key="1">
    <source>
        <dbReference type="ARBA" id="ARBA00022516"/>
    </source>
</evidence>
<proteinExistence type="inferred from homology"/>
<accession>A0A8F9XFE1</accession>
<feature type="domain" description="4'-phosphopantetheinyl transferase" evidence="9">
    <location>
        <begin position="17"/>
        <end position="109"/>
    </location>
</feature>
<evidence type="ECO:0000256" key="7">
    <source>
        <dbReference type="ARBA" id="ARBA00023160"/>
    </source>
</evidence>
<protein>
    <recommendedName>
        <fullName evidence="8">Holo-[acyl-carrier-protein] synthase</fullName>
        <shortName evidence="8">Holo-ACP synthase</shortName>
        <ecNumber evidence="8">2.7.8.7</ecNumber>
    </recommendedName>
    <alternativeName>
        <fullName evidence="8">4'-phosphopantetheinyl transferase AcpS</fullName>
    </alternativeName>
</protein>
<comment type="function">
    <text evidence="8">Transfers the 4'-phosphopantetheine moiety from coenzyme A to a Ser of acyl-carrier-protein.</text>
</comment>
<dbReference type="RefSeq" id="WP_220161096.1">
    <property type="nucleotide sequence ID" value="NZ_CP080507.1"/>
</dbReference>
<keyword evidence="5 8" id="KW-0460">Magnesium</keyword>
<evidence type="ECO:0000256" key="5">
    <source>
        <dbReference type="ARBA" id="ARBA00022842"/>
    </source>
</evidence>
<dbReference type="InterPro" id="IPR004568">
    <property type="entry name" value="Ppantetheine-prot_Trfase_dom"/>
</dbReference>
<feature type="binding site" evidence="8">
    <location>
        <position position="21"/>
    </location>
    <ligand>
        <name>Mg(2+)</name>
        <dbReference type="ChEBI" id="CHEBI:18420"/>
    </ligand>
</feature>
<dbReference type="GO" id="GO:0008897">
    <property type="term" value="F:holo-[acyl-carrier-protein] synthase activity"/>
    <property type="evidence" value="ECO:0007669"/>
    <property type="project" value="UniProtKB-UniRule"/>
</dbReference>
<comment type="similarity">
    <text evidence="8">Belongs to the P-Pant transferase superfamily. AcpS family.</text>
</comment>
<dbReference type="GO" id="GO:0005737">
    <property type="term" value="C:cytoplasm"/>
    <property type="evidence" value="ECO:0007669"/>
    <property type="project" value="UniProtKB-SubCell"/>
</dbReference>
<comment type="subcellular location">
    <subcellularLocation>
        <location evidence="8">Cytoplasm</location>
    </subcellularLocation>
</comment>
<dbReference type="InterPro" id="IPR037143">
    <property type="entry name" value="4-PPantetheinyl_Trfase_dom_sf"/>
</dbReference>
<comment type="cofactor">
    <cofactor evidence="8">
        <name>Mg(2+)</name>
        <dbReference type="ChEBI" id="CHEBI:18420"/>
    </cofactor>
</comment>
<evidence type="ECO:0000313" key="11">
    <source>
        <dbReference type="Proteomes" id="UP000825051"/>
    </source>
</evidence>
<evidence type="ECO:0000256" key="2">
    <source>
        <dbReference type="ARBA" id="ARBA00022679"/>
    </source>
</evidence>
<dbReference type="InterPro" id="IPR002582">
    <property type="entry name" value="ACPS"/>
</dbReference>
<dbReference type="SUPFAM" id="SSF56214">
    <property type="entry name" value="4'-phosphopantetheinyl transferase"/>
    <property type="match status" value="1"/>
</dbReference>
<keyword evidence="3 8" id="KW-0479">Metal-binding</keyword>
<evidence type="ECO:0000256" key="3">
    <source>
        <dbReference type="ARBA" id="ARBA00022723"/>
    </source>
</evidence>
<keyword evidence="6 8" id="KW-0443">Lipid metabolism</keyword>
<keyword evidence="11" id="KW-1185">Reference proteome</keyword>
<dbReference type="GO" id="GO:0006633">
    <property type="term" value="P:fatty acid biosynthetic process"/>
    <property type="evidence" value="ECO:0007669"/>
    <property type="project" value="UniProtKB-UniRule"/>
</dbReference>
<dbReference type="GO" id="GO:0000287">
    <property type="term" value="F:magnesium ion binding"/>
    <property type="evidence" value="ECO:0007669"/>
    <property type="project" value="UniProtKB-UniRule"/>
</dbReference>
<keyword evidence="7 8" id="KW-0275">Fatty acid biosynthesis</keyword>
<dbReference type="Pfam" id="PF01648">
    <property type="entry name" value="ACPS"/>
    <property type="match status" value="1"/>
</dbReference>
<evidence type="ECO:0000259" key="9">
    <source>
        <dbReference type="Pfam" id="PF01648"/>
    </source>
</evidence>
<dbReference type="KEGG" id="ole:K0B96_11795"/>